<feature type="chain" id="PRO_5003256637" evidence="3">
    <location>
        <begin position="22"/>
        <end position="282"/>
    </location>
</feature>
<evidence type="ECO:0000313" key="7">
    <source>
        <dbReference type="Proteomes" id="UP000006860"/>
    </source>
</evidence>
<dbReference type="Pfam" id="PF20434">
    <property type="entry name" value="BD-FAE"/>
    <property type="match status" value="1"/>
</dbReference>
<evidence type="ECO:0000259" key="5">
    <source>
        <dbReference type="Pfam" id="PF20434"/>
    </source>
</evidence>
<dbReference type="GO" id="GO:0004806">
    <property type="term" value="F:triacylglycerol lipase activity"/>
    <property type="evidence" value="ECO:0007669"/>
    <property type="project" value="TreeGrafter"/>
</dbReference>
<gene>
    <name evidence="6" type="ordered locus">Plabr_0535</name>
</gene>
<comment type="similarity">
    <text evidence="1">Belongs to the 'GDXG' lipolytic enzyme family.</text>
</comment>
<dbReference type="eggNOG" id="COG0657">
    <property type="taxonomic scope" value="Bacteria"/>
</dbReference>
<dbReference type="SUPFAM" id="SSF53474">
    <property type="entry name" value="alpha/beta-Hydrolases"/>
    <property type="match status" value="1"/>
</dbReference>
<dbReference type="Pfam" id="PF01738">
    <property type="entry name" value="DLH"/>
    <property type="match status" value="1"/>
</dbReference>
<dbReference type="InterPro" id="IPR029058">
    <property type="entry name" value="AB_hydrolase_fold"/>
</dbReference>
<protein>
    <submittedName>
        <fullName evidence="6">Lipase/esterase</fullName>
    </submittedName>
</protein>
<dbReference type="InterPro" id="IPR050300">
    <property type="entry name" value="GDXG_lipolytic_enzyme"/>
</dbReference>
<keyword evidence="7" id="KW-1185">Reference proteome</keyword>
<dbReference type="PANTHER" id="PTHR48081">
    <property type="entry name" value="AB HYDROLASE SUPERFAMILY PROTEIN C4A8.06C"/>
    <property type="match status" value="1"/>
</dbReference>
<reference evidence="7" key="1">
    <citation type="submission" date="2011-02" db="EMBL/GenBank/DDBJ databases">
        <title>The complete genome of Planctomyces brasiliensis DSM 5305.</title>
        <authorList>
            <person name="Lucas S."/>
            <person name="Copeland A."/>
            <person name="Lapidus A."/>
            <person name="Bruce D."/>
            <person name="Goodwin L."/>
            <person name="Pitluck S."/>
            <person name="Kyrpides N."/>
            <person name="Mavromatis K."/>
            <person name="Pagani I."/>
            <person name="Ivanova N."/>
            <person name="Ovchinnikova G."/>
            <person name="Lu M."/>
            <person name="Detter J.C."/>
            <person name="Han C."/>
            <person name="Land M."/>
            <person name="Hauser L."/>
            <person name="Markowitz V."/>
            <person name="Cheng J.-F."/>
            <person name="Hugenholtz P."/>
            <person name="Woyke T."/>
            <person name="Wu D."/>
            <person name="Tindall B."/>
            <person name="Pomrenke H.G."/>
            <person name="Brambilla E."/>
            <person name="Klenk H.-P."/>
            <person name="Eisen J.A."/>
        </authorList>
    </citation>
    <scope>NUCLEOTIDE SEQUENCE [LARGE SCALE GENOMIC DNA]</scope>
    <source>
        <strain evidence="7">ATCC 49424 / DSM 5305 / JCM 21570 / NBRC 103401 / IFAM 1448</strain>
    </source>
</reference>
<dbReference type="InterPro" id="IPR049492">
    <property type="entry name" value="BD-FAE-like_dom"/>
</dbReference>
<evidence type="ECO:0000256" key="2">
    <source>
        <dbReference type="ARBA" id="ARBA00022801"/>
    </source>
</evidence>
<dbReference type="KEGG" id="pbs:Plabr_0535"/>
<name>F0ST07_RUBBR</name>
<dbReference type="Proteomes" id="UP000006860">
    <property type="component" value="Chromosome"/>
</dbReference>
<keyword evidence="2" id="KW-0378">Hydrolase</keyword>
<dbReference type="HOGENOM" id="CLU_012494_4_3_0"/>
<dbReference type="STRING" id="756272.Plabr_0535"/>
<evidence type="ECO:0000256" key="3">
    <source>
        <dbReference type="SAM" id="SignalP"/>
    </source>
</evidence>
<dbReference type="EMBL" id="CP002546">
    <property type="protein sequence ID" value="ADY58162.1"/>
    <property type="molecule type" value="Genomic_DNA"/>
</dbReference>
<dbReference type="AlphaFoldDB" id="F0ST07"/>
<feature type="signal peptide" evidence="3">
    <location>
        <begin position="1"/>
        <end position="21"/>
    </location>
</feature>
<dbReference type="InterPro" id="IPR002925">
    <property type="entry name" value="Dienelactn_hydro"/>
</dbReference>
<proteinExistence type="inferred from homology"/>
<evidence type="ECO:0000313" key="6">
    <source>
        <dbReference type="EMBL" id="ADY58162.1"/>
    </source>
</evidence>
<feature type="domain" description="BD-FAE-like" evidence="5">
    <location>
        <begin position="53"/>
        <end position="166"/>
    </location>
</feature>
<dbReference type="OrthoDB" id="9815425at2"/>
<keyword evidence="3" id="KW-0732">Signal</keyword>
<dbReference type="RefSeq" id="WP_013626906.1">
    <property type="nucleotide sequence ID" value="NC_015174.1"/>
</dbReference>
<feature type="domain" description="Dienelactone hydrolase" evidence="4">
    <location>
        <begin position="198"/>
        <end position="260"/>
    </location>
</feature>
<evidence type="ECO:0000256" key="1">
    <source>
        <dbReference type="ARBA" id="ARBA00010515"/>
    </source>
</evidence>
<dbReference type="Gene3D" id="3.40.50.1820">
    <property type="entry name" value="alpha/beta hydrolase"/>
    <property type="match status" value="1"/>
</dbReference>
<evidence type="ECO:0000259" key="4">
    <source>
        <dbReference type="Pfam" id="PF01738"/>
    </source>
</evidence>
<organism evidence="6 7">
    <name type="scientific">Rubinisphaera brasiliensis (strain ATCC 49424 / DSM 5305 / JCM 21570 / IAM 15109 / NBRC 103401 / IFAM 1448)</name>
    <name type="common">Planctomyces brasiliensis</name>
    <dbReference type="NCBI Taxonomy" id="756272"/>
    <lineage>
        <taxon>Bacteria</taxon>
        <taxon>Pseudomonadati</taxon>
        <taxon>Planctomycetota</taxon>
        <taxon>Planctomycetia</taxon>
        <taxon>Planctomycetales</taxon>
        <taxon>Planctomycetaceae</taxon>
        <taxon>Rubinisphaera</taxon>
    </lineage>
</organism>
<accession>F0ST07</accession>
<sequence length="282" mass="31244">MRKWMMGAVLGLAATGTLANAADEPAVKKGQVYKRVADRSLELYVTKPEGWNAGDERPAIVFFHGGGWVGGKPGQFDEHAKYLADRGMVAVQVEYRLLNRAKRDTPPTICVEDARDALAWVREHAGELGIDTNRIATAGGSAGGHLAAYLGTVDAAEDDNRKVSTKSNAMVLFNPVYDNGPDGWGYQRTGERYREFSPMHNISDDDPPNIVFLGTRDSLIPVATAERFQQEMQKAGVKSELRLYEGQPHGFFNHGRDNNRWYNDTIKATDEFLTSLGWLPEK</sequence>
<dbReference type="PANTHER" id="PTHR48081:SF30">
    <property type="entry name" value="ACETYL-HYDROLASE LIPR-RELATED"/>
    <property type="match status" value="1"/>
</dbReference>